<dbReference type="Gene3D" id="3.20.20.80">
    <property type="entry name" value="Glycosidases"/>
    <property type="match status" value="2"/>
</dbReference>
<dbReference type="PANTHER" id="PTHR22600:SF57">
    <property type="entry name" value="BETA-N-ACETYLHEXOSAMINIDASE"/>
    <property type="match status" value="1"/>
</dbReference>
<dbReference type="InterPro" id="IPR015882">
    <property type="entry name" value="HEX_bac_N"/>
</dbReference>
<evidence type="ECO:0000256" key="7">
    <source>
        <dbReference type="ARBA" id="ARBA00033000"/>
    </source>
</evidence>
<dbReference type="InterPro" id="IPR025705">
    <property type="entry name" value="Beta_hexosaminidase_sua/sub"/>
</dbReference>
<dbReference type="InterPro" id="IPR012291">
    <property type="entry name" value="CBM2_carb-bd_dom_sf"/>
</dbReference>
<evidence type="ECO:0000313" key="11">
    <source>
        <dbReference type="Proteomes" id="UP001217089"/>
    </source>
</evidence>
<dbReference type="SUPFAM" id="SSF81296">
    <property type="entry name" value="E set domains"/>
    <property type="match status" value="2"/>
</dbReference>
<dbReference type="Proteomes" id="UP001217089">
    <property type="component" value="Unassembled WGS sequence"/>
</dbReference>
<evidence type="ECO:0000313" key="10">
    <source>
        <dbReference type="EMBL" id="KAJ8311578.1"/>
    </source>
</evidence>
<feature type="signal peptide" evidence="8">
    <location>
        <begin position="1"/>
        <end position="18"/>
    </location>
</feature>
<dbReference type="SUPFAM" id="SSF51445">
    <property type="entry name" value="(Trans)glycosidases"/>
    <property type="match status" value="2"/>
</dbReference>
<proteinExistence type="inferred from homology"/>
<feature type="chain" id="PRO_5045436741" description="beta-N-acetylhexosaminidase" evidence="8">
    <location>
        <begin position="19"/>
        <end position="1628"/>
    </location>
</feature>
<dbReference type="Pfam" id="PF00728">
    <property type="entry name" value="Glyco_hydro_20"/>
    <property type="match status" value="2"/>
</dbReference>
<dbReference type="InterPro" id="IPR004867">
    <property type="entry name" value="CHB_C_dom"/>
</dbReference>
<dbReference type="InterPro" id="IPR004866">
    <property type="entry name" value="CHB/HEX_N_dom"/>
</dbReference>
<comment type="catalytic activity">
    <reaction evidence="1">
        <text>Hydrolysis of terminal non-reducing N-acetyl-D-hexosamine residues in N-acetyl-beta-D-hexosaminides.</text>
        <dbReference type="EC" id="3.2.1.52"/>
    </reaction>
</comment>
<evidence type="ECO:0000256" key="2">
    <source>
        <dbReference type="ARBA" id="ARBA00006285"/>
    </source>
</evidence>
<dbReference type="InterPro" id="IPR029018">
    <property type="entry name" value="Hex-like_dom2"/>
</dbReference>
<dbReference type="Gene3D" id="2.60.40.10">
    <property type="entry name" value="Immunoglobulins"/>
    <property type="match status" value="1"/>
</dbReference>
<dbReference type="SUPFAM" id="SSF55545">
    <property type="entry name" value="beta-N-acetylhexosaminidase-like domain"/>
    <property type="match status" value="2"/>
</dbReference>
<dbReference type="CDD" id="cd02847">
    <property type="entry name" value="E_set_Chitobiase_C"/>
    <property type="match status" value="1"/>
</dbReference>
<dbReference type="EC" id="3.2.1.52" evidence="3"/>
<dbReference type="Pfam" id="PF02838">
    <property type="entry name" value="Glyco_hydro_20b"/>
    <property type="match status" value="2"/>
</dbReference>
<dbReference type="InterPro" id="IPR017853">
    <property type="entry name" value="GH"/>
</dbReference>
<dbReference type="InterPro" id="IPR014756">
    <property type="entry name" value="Ig_E-set"/>
</dbReference>
<feature type="domain" description="Chitobiase/beta-hexosaminidases N-terminal" evidence="9">
    <location>
        <begin position="29"/>
        <end position="187"/>
    </location>
</feature>
<dbReference type="SMART" id="SM01081">
    <property type="entry name" value="CHB_HEX"/>
    <property type="match status" value="2"/>
</dbReference>
<dbReference type="InterPro" id="IPR008965">
    <property type="entry name" value="CBM2/CBM3_carb-bd_dom_sf"/>
</dbReference>
<evidence type="ECO:0000256" key="4">
    <source>
        <dbReference type="ARBA" id="ARBA00022801"/>
    </source>
</evidence>
<reference evidence="10 11" key="1">
    <citation type="submission" date="2022-12" db="EMBL/GenBank/DDBJ databases">
        <title>Chromosome-level genome of Tegillarca granosa.</title>
        <authorList>
            <person name="Kim J."/>
        </authorList>
    </citation>
    <scope>NUCLEOTIDE SEQUENCE [LARGE SCALE GENOMIC DNA]</scope>
    <source>
        <strain evidence="10">Teg-2019</strain>
        <tissue evidence="10">Adductor muscle</tissue>
    </source>
</reference>
<dbReference type="Pfam" id="PF03173">
    <property type="entry name" value="CHB_HEX"/>
    <property type="match status" value="2"/>
</dbReference>
<gene>
    <name evidence="10" type="ORF">KUTeg_010933</name>
</gene>
<evidence type="ECO:0000256" key="5">
    <source>
        <dbReference type="ARBA" id="ARBA00023295"/>
    </source>
</evidence>
<keyword evidence="11" id="KW-1185">Reference proteome</keyword>
<organism evidence="10 11">
    <name type="scientific">Tegillarca granosa</name>
    <name type="common">Malaysian cockle</name>
    <name type="synonym">Anadara granosa</name>
    <dbReference type="NCBI Taxonomy" id="220873"/>
    <lineage>
        <taxon>Eukaryota</taxon>
        <taxon>Metazoa</taxon>
        <taxon>Spiralia</taxon>
        <taxon>Lophotrochozoa</taxon>
        <taxon>Mollusca</taxon>
        <taxon>Bivalvia</taxon>
        <taxon>Autobranchia</taxon>
        <taxon>Pteriomorphia</taxon>
        <taxon>Arcoida</taxon>
        <taxon>Arcoidea</taxon>
        <taxon>Arcidae</taxon>
        <taxon>Tegillarca</taxon>
    </lineage>
</organism>
<protein>
    <recommendedName>
        <fullName evidence="3">beta-N-acetylhexosaminidase</fullName>
        <ecNumber evidence="3">3.2.1.52</ecNumber>
    </recommendedName>
    <alternativeName>
        <fullName evidence="6">Beta-N-acetylhexosaminidase</fullName>
    </alternativeName>
    <alternativeName>
        <fullName evidence="7">N-acetyl-beta-glucosaminidase</fullName>
    </alternativeName>
</protein>
<keyword evidence="8" id="KW-0732">Signal</keyword>
<dbReference type="EMBL" id="JARBDR010000496">
    <property type="protein sequence ID" value="KAJ8311578.1"/>
    <property type="molecule type" value="Genomic_DNA"/>
</dbReference>
<dbReference type="InterPro" id="IPR013783">
    <property type="entry name" value="Ig-like_fold"/>
</dbReference>
<evidence type="ECO:0000259" key="9">
    <source>
        <dbReference type="SMART" id="SM01081"/>
    </source>
</evidence>
<dbReference type="Pfam" id="PF03174">
    <property type="entry name" value="CHB_HEX_C"/>
    <property type="match status" value="2"/>
</dbReference>
<name>A0ABQ9F7H6_TEGGR</name>
<keyword evidence="4" id="KW-0378">Hydrolase</keyword>
<comment type="caution">
    <text evidence="10">The sequence shown here is derived from an EMBL/GenBank/DDBJ whole genome shotgun (WGS) entry which is preliminary data.</text>
</comment>
<dbReference type="InterPro" id="IPR015883">
    <property type="entry name" value="Glyco_hydro_20_cat"/>
</dbReference>
<dbReference type="Gene3D" id="3.30.379.10">
    <property type="entry name" value="Chitobiase/beta-hexosaminidase domain 2-like"/>
    <property type="match status" value="2"/>
</dbReference>
<evidence type="ECO:0000256" key="6">
    <source>
        <dbReference type="ARBA" id="ARBA00030512"/>
    </source>
</evidence>
<dbReference type="Gene3D" id="2.60.40.290">
    <property type="match status" value="2"/>
</dbReference>
<dbReference type="PRINTS" id="PR00738">
    <property type="entry name" value="GLHYDRLASE20"/>
</dbReference>
<dbReference type="SUPFAM" id="SSF49384">
    <property type="entry name" value="Carbohydrate-binding domain"/>
    <property type="match status" value="2"/>
</dbReference>
<evidence type="ECO:0000256" key="1">
    <source>
        <dbReference type="ARBA" id="ARBA00001231"/>
    </source>
</evidence>
<evidence type="ECO:0000256" key="3">
    <source>
        <dbReference type="ARBA" id="ARBA00012663"/>
    </source>
</evidence>
<evidence type="ECO:0000256" key="8">
    <source>
        <dbReference type="SAM" id="SignalP"/>
    </source>
</evidence>
<comment type="similarity">
    <text evidence="2">Belongs to the glycosyl hydrolase 20 family.</text>
</comment>
<accession>A0ABQ9F7H6</accession>
<feature type="domain" description="Chitobiase/beta-hexosaminidases N-terminal" evidence="9">
    <location>
        <begin position="803"/>
        <end position="964"/>
    </location>
</feature>
<sequence length="1628" mass="187361">MFFTWIYTLSLLTTGCLAITQNNIDYMGNSLQIKVKIVDNLKFDGKKHLFHVTLQNIGSETIPNSGWTIYFCSYFLIESLPKEGGVVLDSEHIRLNHLTGCLFSIEPVHGFGEIVSKATKLLKFYGRNWAVSKTDMPPNWYVSSSGLQPRLLNSTSLKKSNFVADFVLPKQWKRYKKDVYNPFTPQQRYNRYKINDLKKPGKLIIPTPKYIRINESGHVDLTSGSWRIQSEQKFKKEAQILSGKTGISFGVGNNSNTRPKTISLISNETLSDEEYFLYISSNSEYISINGKTASGIFYGIQSLLSLIDGYTMKKLPEAEVKDKPRFEYRGMHVDVSRNFHDKEDIKRLLDAMAMYKMNKFHLHLTDDEGWRIEIPGLPELTDIGSKRCHDVSEERCLLPQLGSGPDTSTSGSGFYTRDDYIEIIKYANDRHIEVIPEVESPGHARAAIKAMEIRYKTLKKKGQSNADYYRLVEPSDTSVYLSNQIYNDNSLNPCIENTYRFIEKVIDEIKSAHSEAGQPLKKFHFGGDEVPVGSWVNSTACNALKVEGTTLSGREMYKQFFAQRLANITRNKGLTLVGWEDGLMDQDKNPYKRKLLHNDEILANAWDNIWEWERGLYWATRFTDTYKSFRYNAEDLYKNIDVRVSGKPISRTEVCKADDSECPKLLKPQNIIGMEGNLFSETALNRTYFDSMIFPRTLVIAERSWHKASWESIADTKSRNLESLRDWESFANSLGYKELHRLDKLNIEYRVPPPGAKLRSGVLVTNTEFPGLEFEYSDDYKKSWKSLSANYTTDQKLLDYTAENLDVKLTVIDNLVNGSASFKLEIILTNRGKEVIREGSWSIYLYCIRLIEPFNYPFPDGYLIPKSGLRIFHVGGSLYRVSPDQETFRSIKPNSDLALRFFAKYWQAARTDTMPNWYIAADGFEPRIIRSTADDNLNFVSDFNTINQWKRYPEDKYVPFRPQTRFAYNDEIKDLGKPGEPLIPTPVTINIEESKKIQIKKEQWRIIKSNDFPEEVNYLKGLSVTDSPPADFFILFVKDIVRINKMPISDEAYHLIVNESSITVTASHSSGAFYAIQSILRLSEKRSNWIEVPKVEIYDQPRFSYRGMFLDVGRNFHSLEEIKLLLQVMSSYKLNRLHLHLSEDEGWRIQIPGLEELTEVGSKRCHDVDEINCTLPQLGSGPFTNTSGSGFYTVNDYKEILREARRLHIKVIPEIDMPGHARAAIKSMKRRYLKYKKTGNMTNANEYLLSEIDDPSQYLSVQWFNDNAINPCMESSYRFINHLIKQFKQLHQDIQPLSIYHFGGDEVAHGAWIRSSACKRLMNSSYTINSVADLKEYFAHRVGIIASKENVDIAAWEDGLMKTKTDPYIVDSIVKNPRHVYAYSWKNLFQSGSGDHAYVLANNGYKVILAHATHLYFDHPYEPDPEERGYYWATRYTDTFKTFSFVPDNIFANNHLTTSGEELKPEQICKNHCLKLEKPENILGIQGHLWSETSRTSEQMHNMIFPRLLALAERAWHKSEWENIPDRKNRMKAATREFEDFANTLGYKDLRSLDDIGIKYRIPPPGATVENGRLKFNSRFPGLSVEYSNDNGKSWKSAKQTPTNGFASGTIKLRTRYIYKVLILGLIS</sequence>
<dbReference type="PANTHER" id="PTHR22600">
    <property type="entry name" value="BETA-HEXOSAMINIDASE"/>
    <property type="match status" value="1"/>
</dbReference>
<keyword evidence="5" id="KW-0326">Glycosidase</keyword>